<dbReference type="EMBL" id="WSRS01000201">
    <property type="protein sequence ID" value="MVX59831.1"/>
    <property type="molecule type" value="Genomic_DNA"/>
</dbReference>
<feature type="region of interest" description="Disordered" evidence="1">
    <location>
        <begin position="22"/>
        <end position="48"/>
    </location>
</feature>
<dbReference type="NCBIfam" id="TIGR04228">
    <property type="entry name" value="isopep_sspB_C2"/>
    <property type="match status" value="1"/>
</dbReference>
<dbReference type="Pfam" id="PF17998">
    <property type="entry name" value="AgI_II_C2"/>
    <property type="match status" value="1"/>
</dbReference>
<proteinExistence type="predicted"/>
<accession>A0A7X3KCL1</accession>
<evidence type="ECO:0000313" key="4">
    <source>
        <dbReference type="Proteomes" id="UP000461595"/>
    </source>
</evidence>
<dbReference type="Gene3D" id="2.60.40.740">
    <property type="match status" value="1"/>
</dbReference>
<comment type="caution">
    <text evidence="3">The sequence shown here is derived from an EMBL/GenBank/DDBJ whole genome shotgun (WGS) entry which is preliminary data.</text>
</comment>
<feature type="non-terminal residue" evidence="3">
    <location>
        <position position="161"/>
    </location>
</feature>
<protein>
    <recommendedName>
        <fullName evidence="2">Adhesin isopeptide-forming adherence domain-containing protein</fullName>
    </recommendedName>
</protein>
<dbReference type="AlphaFoldDB" id="A0A7X3KCL1"/>
<sequence length="161" mass="17615">NTFTTLVNTPKGEYKVVSNTPVIYTPGVDPEDPRKTPTGENPTPDDNLIQPKKDVIDPTTGKSINGQSVLPNSELNYVLTQNFDQYKGIEASKDSILKSNLYIEDYLDEALDGKSMKVQSIKAANGDDVSQLLEMYHVLSQDALDEKLQAIVKESGISPVG</sequence>
<dbReference type="Proteomes" id="UP000461595">
    <property type="component" value="Unassembled WGS sequence"/>
</dbReference>
<dbReference type="InterPro" id="IPR026345">
    <property type="entry name" value="Adh_isopep-form_adh_dom"/>
</dbReference>
<reference evidence="3 4" key="1">
    <citation type="submission" date="2019-12" db="EMBL/GenBank/DDBJ databases">
        <title>Microbes associate with the intestines of laboratory mice.</title>
        <authorList>
            <person name="Navarre W."/>
            <person name="Wong E."/>
        </authorList>
    </citation>
    <scope>NUCLEOTIDE SEQUENCE [LARGE SCALE GENOMIC DNA]</scope>
    <source>
        <strain evidence="3 4">NM51_B2-22</strain>
    </source>
</reference>
<evidence type="ECO:0000313" key="3">
    <source>
        <dbReference type="EMBL" id="MVX59831.1"/>
    </source>
</evidence>
<feature type="domain" description="Adhesin isopeptide-forming adherence" evidence="2">
    <location>
        <begin position="51"/>
        <end position="143"/>
    </location>
</feature>
<gene>
    <name evidence="3" type="ORF">E5983_09440</name>
</gene>
<name>A0A7X3KCL1_9STRE</name>
<evidence type="ECO:0000256" key="1">
    <source>
        <dbReference type="SAM" id="MobiDB-lite"/>
    </source>
</evidence>
<organism evidence="3 4">
    <name type="scientific">Streptococcus danieliae</name>
    <dbReference type="NCBI Taxonomy" id="747656"/>
    <lineage>
        <taxon>Bacteria</taxon>
        <taxon>Bacillati</taxon>
        <taxon>Bacillota</taxon>
        <taxon>Bacilli</taxon>
        <taxon>Lactobacillales</taxon>
        <taxon>Streptococcaceae</taxon>
        <taxon>Streptococcus</taxon>
    </lineage>
</organism>
<feature type="non-terminal residue" evidence="3">
    <location>
        <position position="1"/>
    </location>
</feature>
<evidence type="ECO:0000259" key="2">
    <source>
        <dbReference type="Pfam" id="PF17998"/>
    </source>
</evidence>
<dbReference type="RefSeq" id="WP_331251116.1">
    <property type="nucleotide sequence ID" value="NZ_WSRS01000201.1"/>
</dbReference>